<dbReference type="AlphaFoldDB" id="D6YT99"/>
<name>D6YT99_WADCW</name>
<sequence>MLDEEGFGIMSVKLKRNSSLDWPYPFVPDERVPRAQYETLKMLGKE</sequence>
<evidence type="ECO:0000313" key="1">
    <source>
        <dbReference type="EMBL" id="ADI39294.1"/>
    </source>
</evidence>
<gene>
    <name evidence="1" type="ordered locus">wcw_1961</name>
</gene>
<proteinExistence type="predicted"/>
<accession>D6YT99</accession>
<keyword evidence="2" id="KW-1185">Reference proteome</keyword>
<evidence type="ECO:0000313" key="2">
    <source>
        <dbReference type="Proteomes" id="UP000001505"/>
    </source>
</evidence>
<dbReference type="STRING" id="716544.wcw_1961"/>
<dbReference type="EMBL" id="CP001928">
    <property type="protein sequence ID" value="ADI39294.1"/>
    <property type="molecule type" value="Genomic_DNA"/>
</dbReference>
<dbReference type="Proteomes" id="UP000001505">
    <property type="component" value="Chromosome"/>
</dbReference>
<organism evidence="1 2">
    <name type="scientific">Waddlia chondrophila (strain ATCC VR-1470 / WSU 86-1044)</name>
    <dbReference type="NCBI Taxonomy" id="716544"/>
    <lineage>
        <taxon>Bacteria</taxon>
        <taxon>Pseudomonadati</taxon>
        <taxon>Chlamydiota</taxon>
        <taxon>Chlamydiia</taxon>
        <taxon>Parachlamydiales</taxon>
        <taxon>Waddliaceae</taxon>
        <taxon>Waddlia</taxon>
    </lineage>
</organism>
<protein>
    <submittedName>
        <fullName evidence="1">Uncharacterized protein</fullName>
    </submittedName>
</protein>
<dbReference type="KEGG" id="wch:wcw_1961"/>
<dbReference type="HOGENOM" id="CLU_3190606_0_0_0"/>
<reference evidence="1 2" key="1">
    <citation type="journal article" date="2010" name="PLoS ONE">
        <title>The Waddlia genome: a window into chlamydial biology.</title>
        <authorList>
            <person name="Bertelli C."/>
            <person name="Collyn F."/>
            <person name="Croxatto A."/>
            <person name="Ruckert C."/>
            <person name="Polkinghorne A."/>
            <person name="Kebbi-Beghdadi C."/>
            <person name="Goesmann A."/>
            <person name="Vaughan L."/>
            <person name="Greub G."/>
        </authorList>
    </citation>
    <scope>NUCLEOTIDE SEQUENCE [LARGE SCALE GENOMIC DNA]</scope>
    <source>
        <strain evidence="2">ATCC VR-1470 / WSU 86-1044</strain>
    </source>
</reference>